<dbReference type="EMBL" id="BAABHK010000005">
    <property type="protein sequence ID" value="GAA4627822.1"/>
    <property type="molecule type" value="Genomic_DNA"/>
</dbReference>
<protein>
    <recommendedName>
        <fullName evidence="5">XRE family transcriptional regulator</fullName>
    </recommendedName>
</protein>
<feature type="region of interest" description="Disordered" evidence="1">
    <location>
        <begin position="102"/>
        <end position="127"/>
    </location>
</feature>
<keyword evidence="4" id="KW-1185">Reference proteome</keyword>
<feature type="compositionally biased region" description="Polar residues" evidence="1">
    <location>
        <begin position="107"/>
        <end position="116"/>
    </location>
</feature>
<reference evidence="4" key="1">
    <citation type="journal article" date="2019" name="Int. J. Syst. Evol. Microbiol.">
        <title>The Global Catalogue of Microorganisms (GCM) 10K type strain sequencing project: providing services to taxonomists for standard genome sequencing and annotation.</title>
        <authorList>
            <consortium name="The Broad Institute Genomics Platform"/>
            <consortium name="The Broad Institute Genome Sequencing Center for Infectious Disease"/>
            <person name="Wu L."/>
            <person name="Ma J."/>
        </authorList>
    </citation>
    <scope>NUCLEOTIDE SEQUENCE [LARGE SCALE GENOMIC DNA]</scope>
    <source>
        <strain evidence="4">JCM 17939</strain>
    </source>
</reference>
<keyword evidence="2" id="KW-0472">Membrane</keyword>
<dbReference type="Proteomes" id="UP001501442">
    <property type="component" value="Unassembled WGS sequence"/>
</dbReference>
<evidence type="ECO:0000256" key="1">
    <source>
        <dbReference type="SAM" id="MobiDB-lite"/>
    </source>
</evidence>
<dbReference type="RefSeq" id="WP_345432572.1">
    <property type="nucleotide sequence ID" value="NZ_BAABHK010000005.1"/>
</dbReference>
<keyword evidence="2" id="KW-1133">Transmembrane helix</keyword>
<sequence length="300" mass="32190">MAELTPDDPGAAETIEQYVGLLGDLCRHSGLSLRRLERRARALALPRWLPSSTVSDVFRNPGRLVAMTDRREFVASILRCCDVTEAGPWLAALDRLVLEKHAPGGSDETTSPVATSTDDKGADTSTDVERAGAAVRPLLPIIGAVVACAVSAGVVWFALGRSQRRPPPSSAPAGSTCAADAAADATIDASELRGRDAKRENPTLDFAYLHGSAWYAYHNGATYYWGRGRSDAGTGGVRLDWRVGTGPWHSCPAIITGHSPTRDYVRTPAVKKVVGGVDLVMRICLWADYPRYTEKCTGEL</sequence>
<organism evidence="3 4">
    <name type="scientific">Actinoallomurus vinaceus</name>
    <dbReference type="NCBI Taxonomy" id="1080074"/>
    <lineage>
        <taxon>Bacteria</taxon>
        <taxon>Bacillati</taxon>
        <taxon>Actinomycetota</taxon>
        <taxon>Actinomycetes</taxon>
        <taxon>Streptosporangiales</taxon>
        <taxon>Thermomonosporaceae</taxon>
        <taxon>Actinoallomurus</taxon>
    </lineage>
</organism>
<accession>A0ABP8UAN1</accession>
<evidence type="ECO:0000313" key="3">
    <source>
        <dbReference type="EMBL" id="GAA4627822.1"/>
    </source>
</evidence>
<gene>
    <name evidence="3" type="ORF">GCM10023196_041630</name>
</gene>
<keyword evidence="2" id="KW-0812">Transmembrane</keyword>
<feature type="compositionally biased region" description="Basic and acidic residues" evidence="1">
    <location>
        <begin position="117"/>
        <end position="127"/>
    </location>
</feature>
<proteinExistence type="predicted"/>
<evidence type="ECO:0000256" key="2">
    <source>
        <dbReference type="SAM" id="Phobius"/>
    </source>
</evidence>
<feature type="transmembrane region" description="Helical" evidence="2">
    <location>
        <begin position="138"/>
        <end position="159"/>
    </location>
</feature>
<comment type="caution">
    <text evidence="3">The sequence shown here is derived from an EMBL/GenBank/DDBJ whole genome shotgun (WGS) entry which is preliminary data.</text>
</comment>
<name>A0ABP8UAN1_9ACTN</name>
<evidence type="ECO:0008006" key="5">
    <source>
        <dbReference type="Google" id="ProtNLM"/>
    </source>
</evidence>
<evidence type="ECO:0000313" key="4">
    <source>
        <dbReference type="Proteomes" id="UP001501442"/>
    </source>
</evidence>